<organism evidence="1">
    <name type="scientific">Rhizophora mucronata</name>
    <name type="common">Asiatic mangrove</name>
    <dbReference type="NCBI Taxonomy" id="61149"/>
    <lineage>
        <taxon>Eukaryota</taxon>
        <taxon>Viridiplantae</taxon>
        <taxon>Streptophyta</taxon>
        <taxon>Embryophyta</taxon>
        <taxon>Tracheophyta</taxon>
        <taxon>Spermatophyta</taxon>
        <taxon>Magnoliopsida</taxon>
        <taxon>eudicotyledons</taxon>
        <taxon>Gunneridae</taxon>
        <taxon>Pentapetalae</taxon>
        <taxon>rosids</taxon>
        <taxon>fabids</taxon>
        <taxon>Malpighiales</taxon>
        <taxon>Rhizophoraceae</taxon>
        <taxon>Rhizophora</taxon>
    </lineage>
</organism>
<name>A0A2P2LY29_RHIMU</name>
<reference evidence="1" key="1">
    <citation type="submission" date="2018-02" db="EMBL/GenBank/DDBJ databases">
        <title>Rhizophora mucronata_Transcriptome.</title>
        <authorList>
            <person name="Meera S.P."/>
            <person name="Sreeshan A."/>
            <person name="Augustine A."/>
        </authorList>
    </citation>
    <scope>NUCLEOTIDE SEQUENCE</scope>
    <source>
        <tissue evidence="1">Leaf</tissue>
    </source>
</reference>
<dbReference type="AlphaFoldDB" id="A0A2P2LY29"/>
<dbReference type="EMBL" id="GGEC01042396">
    <property type="protein sequence ID" value="MBX22880.1"/>
    <property type="molecule type" value="Transcribed_RNA"/>
</dbReference>
<sequence length="18" mass="1997">MFGSADVRLMSQLLSTLQ</sequence>
<protein>
    <submittedName>
        <fullName evidence="1">Uncharacterized protein MANES_17G100900</fullName>
    </submittedName>
</protein>
<proteinExistence type="predicted"/>
<accession>A0A2P2LY29</accession>
<evidence type="ECO:0000313" key="1">
    <source>
        <dbReference type="EMBL" id="MBX22880.1"/>
    </source>
</evidence>